<dbReference type="STRING" id="119641.SAMN05421842_10142"/>
<reference evidence="1 2" key="1">
    <citation type="submission" date="2016-10" db="EMBL/GenBank/DDBJ databases">
        <authorList>
            <person name="de Groot N.N."/>
        </authorList>
    </citation>
    <scope>NUCLEOTIDE SEQUENCE [LARGE SCALE GENOMIC DNA]</scope>
    <source>
        <strain evidence="1 2">DSM 12992</strain>
    </source>
</reference>
<organism evidence="1 2">
    <name type="scientific">Clostridium uliginosum</name>
    <dbReference type="NCBI Taxonomy" id="119641"/>
    <lineage>
        <taxon>Bacteria</taxon>
        <taxon>Bacillati</taxon>
        <taxon>Bacillota</taxon>
        <taxon>Clostridia</taxon>
        <taxon>Eubacteriales</taxon>
        <taxon>Clostridiaceae</taxon>
        <taxon>Clostridium</taxon>
    </lineage>
</organism>
<sequence length="245" mass="29268">MDINIVKADKDYRTEIERACKLLNLGDGDYTVEFYFGQDVENDYERIYGSRYSISGGAYSEKGDRIFIKKGEPSIITHELSHLKFNKLYTKTKENVFVLDFIDEYLAKKSELFATINFIKENETLINNSKIHTVEELLEEQINCRKKELEAMSKKLEVTTHQLDYMRRIANMIAWREYLIDCELYDYSKNMQYDLINGLSMWNDVFDDVDYNNINEKYNEIEMVYKDYEKYHLENKNLDKKIILD</sequence>
<dbReference type="AlphaFoldDB" id="A0A1I1GZM6"/>
<proteinExistence type="predicted"/>
<name>A0A1I1GZM6_9CLOT</name>
<evidence type="ECO:0000313" key="2">
    <source>
        <dbReference type="Proteomes" id="UP000199263"/>
    </source>
</evidence>
<keyword evidence="2" id="KW-1185">Reference proteome</keyword>
<protein>
    <submittedName>
        <fullName evidence="1">Uncharacterized protein</fullName>
    </submittedName>
</protein>
<gene>
    <name evidence="1" type="ORF">SAMN05421842_10142</name>
</gene>
<dbReference type="EMBL" id="FOMG01000001">
    <property type="protein sequence ID" value="SFC14390.1"/>
    <property type="molecule type" value="Genomic_DNA"/>
</dbReference>
<dbReference type="RefSeq" id="WP_090087387.1">
    <property type="nucleotide sequence ID" value="NZ_FOMG01000001.1"/>
</dbReference>
<accession>A0A1I1GZM6</accession>
<dbReference type="Proteomes" id="UP000199263">
    <property type="component" value="Unassembled WGS sequence"/>
</dbReference>
<evidence type="ECO:0000313" key="1">
    <source>
        <dbReference type="EMBL" id="SFC14390.1"/>
    </source>
</evidence>